<keyword evidence="2 7" id="KW-0813">Transport</keyword>
<dbReference type="GO" id="GO:0005886">
    <property type="term" value="C:plasma membrane"/>
    <property type="evidence" value="ECO:0007669"/>
    <property type="project" value="UniProtKB-SubCell"/>
</dbReference>
<dbReference type="PROSITE" id="PS50928">
    <property type="entry name" value="ABC_TM1"/>
    <property type="match status" value="1"/>
</dbReference>
<dbReference type="PANTHER" id="PTHR43386:SF1">
    <property type="entry name" value="D,D-DIPEPTIDE TRANSPORT SYSTEM PERMEASE PROTEIN DDPC-RELATED"/>
    <property type="match status" value="1"/>
</dbReference>
<evidence type="ECO:0000256" key="2">
    <source>
        <dbReference type="ARBA" id="ARBA00022448"/>
    </source>
</evidence>
<dbReference type="SUPFAM" id="SSF161098">
    <property type="entry name" value="MetI-like"/>
    <property type="match status" value="1"/>
</dbReference>
<comment type="subcellular location">
    <subcellularLocation>
        <location evidence="1 7">Cell membrane</location>
        <topology evidence="1 7">Multi-pass membrane protein</topology>
    </subcellularLocation>
</comment>
<feature type="transmembrane region" description="Helical" evidence="7">
    <location>
        <begin position="97"/>
        <end position="123"/>
    </location>
</feature>
<dbReference type="AlphaFoldDB" id="A0A6B0SMK6"/>
<dbReference type="OrthoDB" id="312811at2157"/>
<accession>A0A6B0SMK6</accession>
<comment type="caution">
    <text evidence="9">The sequence shown here is derived from an EMBL/GenBank/DDBJ whole genome shotgun (WGS) entry which is preliminary data.</text>
</comment>
<dbReference type="InterPro" id="IPR050366">
    <property type="entry name" value="BP-dependent_transpt_permease"/>
</dbReference>
<dbReference type="CDD" id="cd06261">
    <property type="entry name" value="TM_PBP2"/>
    <property type="match status" value="1"/>
</dbReference>
<dbReference type="InterPro" id="IPR025966">
    <property type="entry name" value="OppC_N"/>
</dbReference>
<dbReference type="RefSeq" id="WP_159662588.1">
    <property type="nucleotide sequence ID" value="NZ_WUUS01000001.1"/>
</dbReference>
<feature type="transmembrane region" description="Helical" evidence="7">
    <location>
        <begin position="262"/>
        <end position="283"/>
    </location>
</feature>
<protein>
    <submittedName>
        <fullName evidence="9">ABC transporter permease subunit</fullName>
    </submittedName>
</protein>
<evidence type="ECO:0000256" key="3">
    <source>
        <dbReference type="ARBA" id="ARBA00022475"/>
    </source>
</evidence>
<feature type="domain" description="ABC transmembrane type-1" evidence="8">
    <location>
        <begin position="95"/>
        <end position="284"/>
    </location>
</feature>
<dbReference type="Gene3D" id="1.10.3720.10">
    <property type="entry name" value="MetI-like"/>
    <property type="match status" value="1"/>
</dbReference>
<dbReference type="InterPro" id="IPR000515">
    <property type="entry name" value="MetI-like"/>
</dbReference>
<organism evidence="9 10">
    <name type="scientific">Halobaculum saliterrae</name>
    <dbReference type="NCBI Taxonomy" id="2073113"/>
    <lineage>
        <taxon>Archaea</taxon>
        <taxon>Methanobacteriati</taxon>
        <taxon>Methanobacteriota</taxon>
        <taxon>Stenosarchaea group</taxon>
        <taxon>Halobacteria</taxon>
        <taxon>Halobacteriales</taxon>
        <taxon>Haloferacaceae</taxon>
        <taxon>Halobaculum</taxon>
    </lineage>
</organism>
<evidence type="ECO:0000259" key="8">
    <source>
        <dbReference type="PROSITE" id="PS50928"/>
    </source>
</evidence>
<feature type="transmembrane region" description="Helical" evidence="7">
    <location>
        <begin position="216"/>
        <end position="241"/>
    </location>
</feature>
<reference evidence="9 10" key="1">
    <citation type="submission" date="2019-12" db="EMBL/GenBank/DDBJ databases">
        <title>Isolation and characterization of three novel carbon monoxide-oxidizing members of Halobacteria from salione crusts and soils.</title>
        <authorList>
            <person name="Myers M.R."/>
            <person name="King G.M."/>
        </authorList>
    </citation>
    <scope>NUCLEOTIDE SEQUENCE [LARGE SCALE GENOMIC DNA]</scope>
    <source>
        <strain evidence="9 10">WSA2</strain>
    </source>
</reference>
<keyword evidence="5 7" id="KW-1133">Transmembrane helix</keyword>
<dbReference type="GO" id="GO:0055085">
    <property type="term" value="P:transmembrane transport"/>
    <property type="evidence" value="ECO:0007669"/>
    <property type="project" value="InterPro"/>
</dbReference>
<keyword evidence="6 7" id="KW-0472">Membrane</keyword>
<evidence type="ECO:0000256" key="7">
    <source>
        <dbReference type="RuleBase" id="RU363032"/>
    </source>
</evidence>
<keyword evidence="3" id="KW-1003">Cell membrane</keyword>
<evidence type="ECO:0000256" key="1">
    <source>
        <dbReference type="ARBA" id="ARBA00004651"/>
    </source>
</evidence>
<dbReference type="Pfam" id="PF12911">
    <property type="entry name" value="OppC_N"/>
    <property type="match status" value="1"/>
</dbReference>
<sequence length="304" mass="32373">MAAETETGSARVLDRYQRERLVKLARSIRRNTKALVGLALILGLVVLAIVSPMLISEQAANQMNVQDRFAAPSLEHPFGTDNFGRDMFSRTLLGVRISLYVGITSVAIASSVGVPLGGLAGYAGGAVDDLIMRTMDILMSFPPILVAMTITAVIGPTLNNAILALGLVYIPYFARVTRSEAISVSQEEFVEAAQALGERDSYVLFREVLPNAAAPIIVQASISISFAILAAAGLSFLGLGAQPPTPSWGLMLQQAKQYLTQAPWMAIFPGLGIATTVLGFNLFGDGIRDILDPDANTEFGVTDE</sequence>
<name>A0A6B0SMK6_9EURY</name>
<evidence type="ECO:0000256" key="4">
    <source>
        <dbReference type="ARBA" id="ARBA00022692"/>
    </source>
</evidence>
<dbReference type="Pfam" id="PF00528">
    <property type="entry name" value="BPD_transp_1"/>
    <property type="match status" value="1"/>
</dbReference>
<dbReference type="EMBL" id="WUUS01000001">
    <property type="protein sequence ID" value="MXR39965.1"/>
    <property type="molecule type" value="Genomic_DNA"/>
</dbReference>
<feature type="transmembrane region" description="Helical" evidence="7">
    <location>
        <begin position="34"/>
        <end position="55"/>
    </location>
</feature>
<keyword evidence="10" id="KW-1185">Reference proteome</keyword>
<feature type="transmembrane region" description="Helical" evidence="7">
    <location>
        <begin position="144"/>
        <end position="170"/>
    </location>
</feature>
<dbReference type="InterPro" id="IPR035906">
    <property type="entry name" value="MetI-like_sf"/>
</dbReference>
<comment type="similarity">
    <text evidence="7">Belongs to the binding-protein-dependent transport system permease family.</text>
</comment>
<gene>
    <name evidence="9" type="ORF">GRX01_01135</name>
</gene>
<evidence type="ECO:0000313" key="9">
    <source>
        <dbReference type="EMBL" id="MXR39965.1"/>
    </source>
</evidence>
<dbReference type="PANTHER" id="PTHR43386">
    <property type="entry name" value="OLIGOPEPTIDE TRANSPORT SYSTEM PERMEASE PROTEIN APPC"/>
    <property type="match status" value="1"/>
</dbReference>
<evidence type="ECO:0000256" key="5">
    <source>
        <dbReference type="ARBA" id="ARBA00022989"/>
    </source>
</evidence>
<evidence type="ECO:0000313" key="10">
    <source>
        <dbReference type="Proteomes" id="UP000437065"/>
    </source>
</evidence>
<dbReference type="Proteomes" id="UP000437065">
    <property type="component" value="Unassembled WGS sequence"/>
</dbReference>
<evidence type="ECO:0000256" key="6">
    <source>
        <dbReference type="ARBA" id="ARBA00023136"/>
    </source>
</evidence>
<keyword evidence="4 7" id="KW-0812">Transmembrane</keyword>
<proteinExistence type="inferred from homology"/>